<evidence type="ECO:0000256" key="9">
    <source>
        <dbReference type="ARBA" id="ARBA00022801"/>
    </source>
</evidence>
<dbReference type="NCBIfam" id="NF009557">
    <property type="entry name" value="PRK13009.1"/>
    <property type="match status" value="1"/>
</dbReference>
<comment type="similarity">
    <text evidence="3">Belongs to the peptidase M20A family. DapE subfamily.</text>
</comment>
<gene>
    <name evidence="17" type="ORF">A2I96_10215</name>
</gene>
<evidence type="ECO:0000256" key="14">
    <source>
        <dbReference type="ARBA" id="ARBA00051301"/>
    </source>
</evidence>
<evidence type="ECO:0000256" key="15">
    <source>
        <dbReference type="NCBIfam" id="TIGR01246"/>
    </source>
</evidence>
<evidence type="ECO:0000256" key="8">
    <source>
        <dbReference type="ARBA" id="ARBA00022723"/>
    </source>
</evidence>
<dbReference type="InterPro" id="IPR001261">
    <property type="entry name" value="ArgE/DapE_CS"/>
</dbReference>
<organism evidence="17 18">
    <name type="scientific">Pseudoalteromonas tetraodonis</name>
    <dbReference type="NCBI Taxonomy" id="43659"/>
    <lineage>
        <taxon>Bacteria</taxon>
        <taxon>Pseudomonadati</taxon>
        <taxon>Pseudomonadota</taxon>
        <taxon>Gammaproteobacteria</taxon>
        <taxon>Alteromonadales</taxon>
        <taxon>Pseudoalteromonadaceae</taxon>
        <taxon>Pseudoalteromonas</taxon>
    </lineage>
</organism>
<dbReference type="Gene3D" id="3.40.630.10">
    <property type="entry name" value="Zn peptidases"/>
    <property type="match status" value="2"/>
</dbReference>
<evidence type="ECO:0000313" key="17">
    <source>
        <dbReference type="EMBL" id="KYL36261.1"/>
    </source>
</evidence>
<keyword evidence="10" id="KW-0862">Zinc</keyword>
<dbReference type="InterPro" id="IPR036264">
    <property type="entry name" value="Bact_exopeptidase_dim_dom"/>
</dbReference>
<dbReference type="AlphaFoldDB" id="A0ABD4EPH1"/>
<comment type="subunit">
    <text evidence="4">Homodimer.</text>
</comment>
<keyword evidence="7" id="KW-0028">Amino-acid biosynthesis</keyword>
<keyword evidence="9" id="KW-0378">Hydrolase</keyword>
<evidence type="ECO:0000256" key="2">
    <source>
        <dbReference type="ARBA" id="ARBA00005130"/>
    </source>
</evidence>
<evidence type="ECO:0000256" key="13">
    <source>
        <dbReference type="ARBA" id="ARBA00023285"/>
    </source>
</evidence>
<dbReference type="Gene3D" id="3.30.70.360">
    <property type="match status" value="1"/>
</dbReference>
<evidence type="ECO:0000256" key="11">
    <source>
        <dbReference type="ARBA" id="ARBA00022915"/>
    </source>
</evidence>
<dbReference type="Proteomes" id="UP000075763">
    <property type="component" value="Unassembled WGS sequence"/>
</dbReference>
<evidence type="ECO:0000256" key="12">
    <source>
        <dbReference type="ARBA" id="ARBA00023154"/>
    </source>
</evidence>
<evidence type="ECO:0000256" key="3">
    <source>
        <dbReference type="ARBA" id="ARBA00006746"/>
    </source>
</evidence>
<name>A0ABD4EPH1_9GAMM</name>
<dbReference type="Pfam" id="PF07687">
    <property type="entry name" value="M20_dimer"/>
    <property type="match status" value="1"/>
</dbReference>
<dbReference type="GO" id="GO:0019877">
    <property type="term" value="P:diaminopimelate biosynthetic process"/>
    <property type="evidence" value="ECO:0007669"/>
    <property type="project" value="UniProtKB-KW"/>
</dbReference>
<evidence type="ECO:0000256" key="6">
    <source>
        <dbReference type="ARBA" id="ARBA00022391"/>
    </source>
</evidence>
<dbReference type="EC" id="3.5.1.18" evidence="5 15"/>
<keyword evidence="12" id="KW-0457">Lysine biosynthesis</keyword>
<dbReference type="NCBIfam" id="TIGR01246">
    <property type="entry name" value="dapE_proteo"/>
    <property type="match status" value="1"/>
</dbReference>
<dbReference type="GO" id="GO:0009014">
    <property type="term" value="F:succinyl-diaminopimelate desuccinylase activity"/>
    <property type="evidence" value="ECO:0007669"/>
    <property type="project" value="UniProtKB-UniRule"/>
</dbReference>
<dbReference type="SUPFAM" id="SSF55031">
    <property type="entry name" value="Bacterial exopeptidase dimerisation domain"/>
    <property type="match status" value="1"/>
</dbReference>
<dbReference type="SUPFAM" id="SSF53187">
    <property type="entry name" value="Zn-dependent exopeptidases"/>
    <property type="match status" value="1"/>
</dbReference>
<dbReference type="InterPro" id="IPR011650">
    <property type="entry name" value="Peptidase_M20_dimer"/>
</dbReference>
<evidence type="ECO:0000256" key="5">
    <source>
        <dbReference type="ARBA" id="ARBA00011921"/>
    </source>
</evidence>
<proteinExistence type="inferred from homology"/>
<reference evidence="17 18" key="1">
    <citation type="submission" date="2016-03" db="EMBL/GenBank/DDBJ databases">
        <authorList>
            <person name="Zhang H."/>
            <person name="Liu R."/>
            <person name="Wang M."/>
            <person name="Wang H."/>
            <person name="Wang L."/>
            <person name="Song L."/>
        </authorList>
    </citation>
    <scope>NUCLEOTIDE SEQUENCE [LARGE SCALE GENOMIC DNA]</scope>
    <source>
        <strain evidence="17 18">DSM 16099</strain>
    </source>
</reference>
<keyword evidence="8" id="KW-0479">Metal-binding</keyword>
<comment type="caution">
    <text evidence="17">The sequence shown here is derived from an EMBL/GenBank/DDBJ whole genome shotgun (WGS) entry which is preliminary data.</text>
</comment>
<dbReference type="PANTHER" id="PTHR43808">
    <property type="entry name" value="ACETYLORNITHINE DEACETYLASE"/>
    <property type="match status" value="1"/>
</dbReference>
<dbReference type="InterPro" id="IPR005941">
    <property type="entry name" value="DapE_proteobac"/>
</dbReference>
<dbReference type="PANTHER" id="PTHR43808:SF31">
    <property type="entry name" value="N-ACETYL-L-CITRULLINE DEACETYLASE"/>
    <property type="match status" value="1"/>
</dbReference>
<dbReference type="InterPro" id="IPR050072">
    <property type="entry name" value="Peptidase_M20A"/>
</dbReference>
<dbReference type="InterPro" id="IPR002933">
    <property type="entry name" value="Peptidase_M20"/>
</dbReference>
<comment type="cofactor">
    <cofactor evidence="1">
        <name>Zn(2+)</name>
        <dbReference type="ChEBI" id="CHEBI:29105"/>
    </cofactor>
</comment>
<evidence type="ECO:0000256" key="1">
    <source>
        <dbReference type="ARBA" id="ARBA00001947"/>
    </source>
</evidence>
<evidence type="ECO:0000256" key="4">
    <source>
        <dbReference type="ARBA" id="ARBA00011738"/>
    </source>
</evidence>
<dbReference type="Pfam" id="PF01546">
    <property type="entry name" value="Peptidase_M20"/>
    <property type="match status" value="1"/>
</dbReference>
<accession>A0ABD4EPH1</accession>
<keyword evidence="11" id="KW-0220">Diaminopimelate biosynthesis</keyword>
<evidence type="ECO:0000313" key="18">
    <source>
        <dbReference type="Proteomes" id="UP000075763"/>
    </source>
</evidence>
<feature type="domain" description="Peptidase M20 dimerisation" evidence="16">
    <location>
        <begin position="192"/>
        <end position="295"/>
    </location>
</feature>
<dbReference type="PROSITE" id="PS00758">
    <property type="entry name" value="ARGE_DAPE_CPG2_1"/>
    <property type="match status" value="1"/>
</dbReference>
<evidence type="ECO:0000256" key="7">
    <source>
        <dbReference type="ARBA" id="ARBA00022605"/>
    </source>
</evidence>
<comment type="pathway">
    <text evidence="2">Amino-acid biosynthesis; L-lysine biosynthesis via DAP pathway; LL-2,6-diaminopimelate from (S)-tetrahydrodipicolinate (succinylase route): step 3/3.</text>
</comment>
<dbReference type="EMBL" id="LVCN01000011">
    <property type="protein sequence ID" value="KYL36261.1"/>
    <property type="molecule type" value="Genomic_DNA"/>
</dbReference>
<comment type="catalytic activity">
    <reaction evidence="14">
        <text>N-succinyl-(2S,6S)-2,6-diaminopimelate + H2O = (2S,6S)-2,6-diaminopimelate + succinate</text>
        <dbReference type="Rhea" id="RHEA:22608"/>
        <dbReference type="ChEBI" id="CHEBI:15377"/>
        <dbReference type="ChEBI" id="CHEBI:30031"/>
        <dbReference type="ChEBI" id="CHEBI:57609"/>
        <dbReference type="ChEBI" id="CHEBI:58087"/>
        <dbReference type="EC" id="3.5.1.18"/>
    </reaction>
</comment>
<keyword evidence="13" id="KW-0170">Cobalt</keyword>
<dbReference type="GO" id="GO:0009089">
    <property type="term" value="P:lysine biosynthetic process via diaminopimelate"/>
    <property type="evidence" value="ECO:0007669"/>
    <property type="project" value="UniProtKB-UniRule"/>
</dbReference>
<protein>
    <recommendedName>
        <fullName evidence="6 15">Succinyl-diaminopimelate desuccinylase</fullName>
        <ecNumber evidence="5 15">3.5.1.18</ecNumber>
    </recommendedName>
</protein>
<sequence length="402" mass="43829">MTKAINKKVPAPYLTIPQLKTLSHLQTLIRFKSITPNSAGGIEWLAHQLTDLGFSIEQFSAHNVTNLIAKISFGAGPVVAFSGHIDVVPAAQGGWLADPFDGKIINDAIYGRGAADMKGGIAAMLSATQSLIHSAQQKQGSLYWLITSDEEGEAEHGSVLIAKRLAQQGVVLDGCIVGEPTSHLQVGDTIKNGRRGALSARLTIQGKAGHVAYPENTINAAHISAEVVNRLIQIDWLLDEPSSKTSLQVTGINIDNVLDNLVPAQCDITFNIRYSHGYKSTDVKQLVLTALNDLNEYLTVQWERPCEPYYTSHRAERCLLAQLEQAIFNVTGSYPVLSTSGGTSDGRFFASKNTQVIECGVLNQTIHQVNEHVPISDLLQIEKIYTQLLVHIFSQSNNQEIR</sequence>
<evidence type="ECO:0000259" key="16">
    <source>
        <dbReference type="Pfam" id="PF07687"/>
    </source>
</evidence>
<dbReference type="GO" id="GO:0046872">
    <property type="term" value="F:metal ion binding"/>
    <property type="evidence" value="ECO:0007669"/>
    <property type="project" value="UniProtKB-KW"/>
</dbReference>
<evidence type="ECO:0000256" key="10">
    <source>
        <dbReference type="ARBA" id="ARBA00022833"/>
    </source>
</evidence>